<protein>
    <submittedName>
        <fullName evidence="2">Uncharacterized protein</fullName>
    </submittedName>
</protein>
<evidence type="ECO:0000313" key="3">
    <source>
        <dbReference type="Proteomes" id="UP000275078"/>
    </source>
</evidence>
<reference evidence="2 3" key="1">
    <citation type="journal article" date="2018" name="Nat. Ecol. Evol.">
        <title>Pezizomycetes genomes reveal the molecular basis of ectomycorrhizal truffle lifestyle.</title>
        <authorList>
            <person name="Murat C."/>
            <person name="Payen T."/>
            <person name="Noel B."/>
            <person name="Kuo A."/>
            <person name="Morin E."/>
            <person name="Chen J."/>
            <person name="Kohler A."/>
            <person name="Krizsan K."/>
            <person name="Balestrini R."/>
            <person name="Da Silva C."/>
            <person name="Montanini B."/>
            <person name="Hainaut M."/>
            <person name="Levati E."/>
            <person name="Barry K.W."/>
            <person name="Belfiori B."/>
            <person name="Cichocki N."/>
            <person name="Clum A."/>
            <person name="Dockter R.B."/>
            <person name="Fauchery L."/>
            <person name="Guy J."/>
            <person name="Iotti M."/>
            <person name="Le Tacon F."/>
            <person name="Lindquist E.A."/>
            <person name="Lipzen A."/>
            <person name="Malagnac F."/>
            <person name="Mello A."/>
            <person name="Molinier V."/>
            <person name="Miyauchi S."/>
            <person name="Poulain J."/>
            <person name="Riccioni C."/>
            <person name="Rubini A."/>
            <person name="Sitrit Y."/>
            <person name="Splivallo R."/>
            <person name="Traeger S."/>
            <person name="Wang M."/>
            <person name="Zifcakova L."/>
            <person name="Wipf D."/>
            <person name="Zambonelli A."/>
            <person name="Paolocci F."/>
            <person name="Nowrousian M."/>
            <person name="Ottonello S."/>
            <person name="Baldrian P."/>
            <person name="Spatafora J.W."/>
            <person name="Henrissat B."/>
            <person name="Nagy L.G."/>
            <person name="Aury J.M."/>
            <person name="Wincker P."/>
            <person name="Grigoriev I.V."/>
            <person name="Bonfante P."/>
            <person name="Martin F.M."/>
        </authorList>
    </citation>
    <scope>NUCLEOTIDE SEQUENCE [LARGE SCALE GENOMIC DNA]</scope>
    <source>
        <strain evidence="2 3">RN42</strain>
    </source>
</reference>
<dbReference type="Proteomes" id="UP000275078">
    <property type="component" value="Unassembled WGS sequence"/>
</dbReference>
<keyword evidence="3" id="KW-1185">Reference proteome</keyword>
<evidence type="ECO:0000256" key="1">
    <source>
        <dbReference type="SAM" id="MobiDB-lite"/>
    </source>
</evidence>
<sequence length="248" mass="28142">MPTSQTKYWPKKVQRGGSEARTRKRLKPVLKEQKPITHHAVNQNIAYCLRHASYLLLQRMRLRTSSRLNDGKDAQRHSSATRAIWFMEVVPVNTCAASITNIPFAERVEGFNARLDLRVFLSALPSFNTSGFVNIQWGCVAEEYITWKSNSHASKRQSTVSPASNVHGEVAGTQTSVSLAVLQDTIEDLLLRNPKATYYYVRERGNECLTRKKDILRTTLMLELSKFNALMKIAILQVKHGMPVRVLT</sequence>
<dbReference type="EMBL" id="ML119774">
    <property type="protein sequence ID" value="RPA75015.1"/>
    <property type="molecule type" value="Genomic_DNA"/>
</dbReference>
<organism evidence="2 3">
    <name type="scientific">Ascobolus immersus RN42</name>
    <dbReference type="NCBI Taxonomy" id="1160509"/>
    <lineage>
        <taxon>Eukaryota</taxon>
        <taxon>Fungi</taxon>
        <taxon>Dikarya</taxon>
        <taxon>Ascomycota</taxon>
        <taxon>Pezizomycotina</taxon>
        <taxon>Pezizomycetes</taxon>
        <taxon>Pezizales</taxon>
        <taxon>Ascobolaceae</taxon>
        <taxon>Ascobolus</taxon>
    </lineage>
</organism>
<gene>
    <name evidence="2" type="ORF">BJ508DRAFT_312377</name>
</gene>
<proteinExistence type="predicted"/>
<dbReference type="AlphaFoldDB" id="A0A3N4HMH1"/>
<evidence type="ECO:0000313" key="2">
    <source>
        <dbReference type="EMBL" id="RPA75015.1"/>
    </source>
</evidence>
<feature type="region of interest" description="Disordered" evidence="1">
    <location>
        <begin position="1"/>
        <end position="23"/>
    </location>
</feature>
<name>A0A3N4HMH1_ASCIM</name>
<accession>A0A3N4HMH1</accession>